<feature type="transmembrane region" description="Helical" evidence="1">
    <location>
        <begin position="99"/>
        <end position="123"/>
    </location>
</feature>
<evidence type="ECO:0000313" key="2">
    <source>
        <dbReference type="EMBL" id="MBB4036109.1"/>
    </source>
</evidence>
<keyword evidence="1" id="KW-0812">Transmembrane</keyword>
<feature type="transmembrane region" description="Helical" evidence="1">
    <location>
        <begin position="25"/>
        <end position="44"/>
    </location>
</feature>
<organism evidence="2 3">
    <name type="scientific">Dysgonomonas hofstadii</name>
    <dbReference type="NCBI Taxonomy" id="637886"/>
    <lineage>
        <taxon>Bacteria</taxon>
        <taxon>Pseudomonadati</taxon>
        <taxon>Bacteroidota</taxon>
        <taxon>Bacteroidia</taxon>
        <taxon>Bacteroidales</taxon>
        <taxon>Dysgonomonadaceae</taxon>
        <taxon>Dysgonomonas</taxon>
    </lineage>
</organism>
<dbReference type="RefSeq" id="WP_183307022.1">
    <property type="nucleotide sequence ID" value="NZ_JACIEP010000006.1"/>
</dbReference>
<name>A0A840CN46_9BACT</name>
<feature type="transmembrane region" description="Helical" evidence="1">
    <location>
        <begin position="227"/>
        <end position="247"/>
    </location>
</feature>
<dbReference type="Proteomes" id="UP000555103">
    <property type="component" value="Unassembled WGS sequence"/>
</dbReference>
<reference evidence="2 3" key="1">
    <citation type="submission" date="2020-08" db="EMBL/GenBank/DDBJ databases">
        <title>Genomic Encyclopedia of Type Strains, Phase IV (KMG-IV): sequencing the most valuable type-strain genomes for metagenomic binning, comparative biology and taxonomic classification.</title>
        <authorList>
            <person name="Goeker M."/>
        </authorList>
    </citation>
    <scope>NUCLEOTIDE SEQUENCE [LARGE SCALE GENOMIC DNA]</scope>
    <source>
        <strain evidence="2 3">DSM 104969</strain>
    </source>
</reference>
<evidence type="ECO:0000256" key="1">
    <source>
        <dbReference type="SAM" id="Phobius"/>
    </source>
</evidence>
<feature type="transmembrane region" description="Helical" evidence="1">
    <location>
        <begin position="172"/>
        <end position="191"/>
    </location>
</feature>
<sequence length="257" mass="29512">MDTVFNINRFVNLEKRNISLSKMQYIYIASSLAGLYILSMLLHILTGSNFAEFIYFIAYVVIVGGPCFFEKNISKHSSIFDFTLPTSTFEDFLSIWIKYVILIPVSIFLVILILNFVTGIVPIEALQEHAKDMSFADLTLKKIYKILAFQSIFMLGYFFFRRYAFAKTTLIMLMLLVILTFFGVIIGYLFFKGQEFQFNGNMEHNESFNMGYTLGRSMGVTEIKNDLIISICGTIISIIMPIGAWVVSYMKLKETEI</sequence>
<protein>
    <submittedName>
        <fullName evidence="2">Nitrogen fixation-related uncharacterized protein</fullName>
    </submittedName>
</protein>
<proteinExistence type="predicted"/>
<keyword evidence="1" id="KW-1133">Transmembrane helix</keyword>
<keyword evidence="1" id="KW-0472">Membrane</keyword>
<dbReference type="EMBL" id="JACIEP010000006">
    <property type="protein sequence ID" value="MBB4036109.1"/>
    <property type="molecule type" value="Genomic_DNA"/>
</dbReference>
<gene>
    <name evidence="2" type="ORF">GGR21_002010</name>
</gene>
<evidence type="ECO:0000313" key="3">
    <source>
        <dbReference type="Proteomes" id="UP000555103"/>
    </source>
</evidence>
<dbReference type="AlphaFoldDB" id="A0A840CN46"/>
<feature type="transmembrane region" description="Helical" evidence="1">
    <location>
        <begin position="143"/>
        <end position="160"/>
    </location>
</feature>
<keyword evidence="3" id="KW-1185">Reference proteome</keyword>
<comment type="caution">
    <text evidence="2">The sequence shown here is derived from an EMBL/GenBank/DDBJ whole genome shotgun (WGS) entry which is preliminary data.</text>
</comment>
<feature type="transmembrane region" description="Helical" evidence="1">
    <location>
        <begin position="50"/>
        <end position="69"/>
    </location>
</feature>
<accession>A0A840CN46</accession>